<name>A0A1V6YCT8_PENNA</name>
<dbReference type="Proteomes" id="UP000191691">
    <property type="component" value="Unassembled WGS sequence"/>
</dbReference>
<dbReference type="AlphaFoldDB" id="A0A1V6YCT8"/>
<sequence>MGNETKSLSPGVKYRDEYEWSQKLKIPALDNEQLELLTQLRLTRIWRQNARMAIIRQARVITRQAVNIQLRYATNGQPPWARMLRGLRQWLEDLVYDMQILRAEEEAARESEADIWSNVQWAIQKDTTVGRSLYRHVLHRKTYIAGMAEVPLQKGAFPAQP</sequence>
<gene>
    <name evidence="1" type="ORF">PENNAL_c0024G06541</name>
</gene>
<dbReference type="EMBL" id="MOOB01000024">
    <property type="protein sequence ID" value="OQE85319.1"/>
    <property type="molecule type" value="Genomic_DNA"/>
</dbReference>
<evidence type="ECO:0000313" key="1">
    <source>
        <dbReference type="EMBL" id="OQE85319.1"/>
    </source>
</evidence>
<comment type="caution">
    <text evidence="1">The sequence shown here is derived from an EMBL/GenBank/DDBJ whole genome shotgun (WGS) entry which is preliminary data.</text>
</comment>
<proteinExistence type="predicted"/>
<evidence type="ECO:0000313" key="2">
    <source>
        <dbReference type="Proteomes" id="UP000191691"/>
    </source>
</evidence>
<accession>A0A1V6YCT8</accession>
<keyword evidence="2" id="KW-1185">Reference proteome</keyword>
<organism evidence="1 2">
    <name type="scientific">Penicillium nalgiovense</name>
    <dbReference type="NCBI Taxonomy" id="60175"/>
    <lineage>
        <taxon>Eukaryota</taxon>
        <taxon>Fungi</taxon>
        <taxon>Dikarya</taxon>
        <taxon>Ascomycota</taxon>
        <taxon>Pezizomycotina</taxon>
        <taxon>Eurotiomycetes</taxon>
        <taxon>Eurotiomycetidae</taxon>
        <taxon>Eurotiales</taxon>
        <taxon>Aspergillaceae</taxon>
        <taxon>Penicillium</taxon>
    </lineage>
</organism>
<protein>
    <submittedName>
        <fullName evidence="1">Uncharacterized protein</fullName>
    </submittedName>
</protein>
<reference evidence="2" key="1">
    <citation type="journal article" date="2017" name="Nat. Microbiol.">
        <title>Global analysis of biosynthetic gene clusters reveals vast potential of secondary metabolite production in Penicillium species.</title>
        <authorList>
            <person name="Nielsen J.C."/>
            <person name="Grijseels S."/>
            <person name="Prigent S."/>
            <person name="Ji B."/>
            <person name="Dainat J."/>
            <person name="Nielsen K.F."/>
            <person name="Frisvad J.C."/>
            <person name="Workman M."/>
            <person name="Nielsen J."/>
        </authorList>
    </citation>
    <scope>NUCLEOTIDE SEQUENCE [LARGE SCALE GENOMIC DNA]</scope>
    <source>
        <strain evidence="2">IBT 13039</strain>
    </source>
</reference>